<accession>A0A0P7CN75</accession>
<protein>
    <recommendedName>
        <fullName evidence="1">HeH/LEM domain-containing protein</fullName>
    </recommendedName>
</protein>
<dbReference type="Pfam" id="PF12949">
    <property type="entry name" value="HeH"/>
    <property type="match status" value="1"/>
</dbReference>
<dbReference type="InterPro" id="IPR036361">
    <property type="entry name" value="SAP_dom_sf"/>
</dbReference>
<dbReference type="CDD" id="cd12935">
    <property type="entry name" value="LEM_like"/>
    <property type="match status" value="1"/>
</dbReference>
<reference evidence="2 3" key="1">
    <citation type="submission" date="2015-10" db="EMBL/GenBank/DDBJ databases">
        <title>Pseudomonas putida clinical strains.</title>
        <authorList>
            <person name="Molina L."/>
            <person name="Udaondo Z."/>
        </authorList>
    </citation>
    <scope>NUCLEOTIDE SEQUENCE [LARGE SCALE GENOMIC DNA]</scope>
    <source>
        <strain evidence="2 3">HB13667</strain>
    </source>
</reference>
<evidence type="ECO:0000313" key="3">
    <source>
        <dbReference type="Proteomes" id="UP000050437"/>
    </source>
</evidence>
<dbReference type="EMBL" id="LKKS01000149">
    <property type="protein sequence ID" value="KPM57850.1"/>
    <property type="molecule type" value="Genomic_DNA"/>
</dbReference>
<evidence type="ECO:0000259" key="1">
    <source>
        <dbReference type="Pfam" id="PF12949"/>
    </source>
</evidence>
<dbReference type="InterPro" id="IPR025856">
    <property type="entry name" value="HeH/LEM_domain"/>
</dbReference>
<gene>
    <name evidence="2" type="ORF">HB13667_29185</name>
</gene>
<dbReference type="Gene3D" id="1.10.720.30">
    <property type="entry name" value="SAP domain"/>
    <property type="match status" value="1"/>
</dbReference>
<comment type="caution">
    <text evidence="2">The sequence shown here is derived from an EMBL/GenBank/DDBJ whole genome shotgun (WGS) entry which is preliminary data.</text>
</comment>
<dbReference type="RefSeq" id="WP_054573902.1">
    <property type="nucleotide sequence ID" value="NZ_LKKS01000149.1"/>
</dbReference>
<name>A0A0P7CN75_PSEPU</name>
<feature type="domain" description="HeH/LEM" evidence="1">
    <location>
        <begin position="110"/>
        <end position="141"/>
    </location>
</feature>
<sequence length="146" mass="15881">MKVIYTNTPGTERGTCYRRLDQFFGVIDGATSVSVQGDAPHIGEAYQRQGISVSEIDEGLRLDGPTIAQWVAEGYKASAYPPNGYAPVSSQVEIDKAIEEEDGGDDETDPYKMKVPQLKAWLTAQGITFEAGLNKPDLQALIPSKE</sequence>
<dbReference type="AlphaFoldDB" id="A0A0P7CN75"/>
<dbReference type="Proteomes" id="UP000050437">
    <property type="component" value="Unassembled WGS sequence"/>
</dbReference>
<proteinExistence type="predicted"/>
<dbReference type="GeneID" id="49868110"/>
<evidence type="ECO:0000313" key="2">
    <source>
        <dbReference type="EMBL" id="KPM57850.1"/>
    </source>
</evidence>
<organism evidence="2 3">
    <name type="scientific">Pseudomonas putida</name>
    <name type="common">Arthrobacter siderocapsulatus</name>
    <dbReference type="NCBI Taxonomy" id="303"/>
    <lineage>
        <taxon>Bacteria</taxon>
        <taxon>Pseudomonadati</taxon>
        <taxon>Pseudomonadota</taxon>
        <taxon>Gammaproteobacteria</taxon>
        <taxon>Pseudomonadales</taxon>
        <taxon>Pseudomonadaceae</taxon>
        <taxon>Pseudomonas</taxon>
    </lineage>
</organism>